<name>A0A291GX29_9MICO</name>
<dbReference type="KEGG" id="bgg:CFK41_08080"/>
<feature type="region of interest" description="Disordered" evidence="3">
    <location>
        <begin position="14"/>
        <end position="72"/>
    </location>
</feature>
<dbReference type="Proteomes" id="UP000217889">
    <property type="component" value="Chromosome"/>
</dbReference>
<evidence type="ECO:0000256" key="2">
    <source>
        <dbReference type="ARBA" id="ARBA00022649"/>
    </source>
</evidence>
<protein>
    <recommendedName>
        <fullName evidence="6">Growth inhibitor PemK</fullName>
    </recommendedName>
</protein>
<evidence type="ECO:0000256" key="1">
    <source>
        <dbReference type="ARBA" id="ARBA00007521"/>
    </source>
</evidence>
<sequence>MSLVSRLTSLLRSAARSPAVRRGARDLTRAAVRSIEEQRRGGSESGRPERSGASGGPADGEGAQALADRRGSSALSLTYAPRDDDRPDPGEIVWAWVPFEEDISRGKDRPVLVIAEEDAGRGGSDGSGPVLIALMLTSRDRTADGTVATDEHGSTWVDIGSGDWDSRGRPSEVRADRLLRLAPAAVRREGGRLDRERYDRVAAAVTDVHGW</sequence>
<dbReference type="OrthoDB" id="5184628at2"/>
<evidence type="ECO:0000256" key="3">
    <source>
        <dbReference type="SAM" id="MobiDB-lite"/>
    </source>
</evidence>
<gene>
    <name evidence="4" type="ORF">CFK41_08080</name>
</gene>
<dbReference type="Gene3D" id="2.30.30.110">
    <property type="match status" value="1"/>
</dbReference>
<accession>A0A291GX29</accession>
<dbReference type="SUPFAM" id="SSF50118">
    <property type="entry name" value="Cell growth inhibitor/plasmid maintenance toxic component"/>
    <property type="match status" value="1"/>
</dbReference>
<dbReference type="RefSeq" id="WP_096799193.1">
    <property type="nucleotide sequence ID" value="NZ_CP023564.1"/>
</dbReference>
<keyword evidence="5" id="KW-1185">Reference proteome</keyword>
<evidence type="ECO:0000313" key="4">
    <source>
        <dbReference type="EMBL" id="ATG54728.1"/>
    </source>
</evidence>
<evidence type="ECO:0000313" key="5">
    <source>
        <dbReference type="Proteomes" id="UP000217889"/>
    </source>
</evidence>
<dbReference type="GO" id="GO:0003677">
    <property type="term" value="F:DNA binding"/>
    <property type="evidence" value="ECO:0007669"/>
    <property type="project" value="InterPro"/>
</dbReference>
<feature type="compositionally biased region" description="Basic and acidic residues" evidence="3">
    <location>
        <begin position="23"/>
        <end position="50"/>
    </location>
</feature>
<dbReference type="AlphaFoldDB" id="A0A291GX29"/>
<proteinExistence type="inferred from homology"/>
<evidence type="ECO:0008006" key="6">
    <source>
        <dbReference type="Google" id="ProtNLM"/>
    </source>
</evidence>
<dbReference type="Pfam" id="PF02452">
    <property type="entry name" value="PemK_toxin"/>
    <property type="match status" value="1"/>
</dbReference>
<organism evidence="4 5">
    <name type="scientific">Brachybacterium ginsengisoli</name>
    <dbReference type="NCBI Taxonomy" id="1331682"/>
    <lineage>
        <taxon>Bacteria</taxon>
        <taxon>Bacillati</taxon>
        <taxon>Actinomycetota</taxon>
        <taxon>Actinomycetes</taxon>
        <taxon>Micrococcales</taxon>
        <taxon>Dermabacteraceae</taxon>
        <taxon>Brachybacterium</taxon>
    </lineage>
</organism>
<dbReference type="InterPro" id="IPR003477">
    <property type="entry name" value="PemK-like"/>
</dbReference>
<comment type="similarity">
    <text evidence="1">Belongs to the PemK/MazF family.</text>
</comment>
<dbReference type="EMBL" id="CP023564">
    <property type="protein sequence ID" value="ATG54728.1"/>
    <property type="molecule type" value="Genomic_DNA"/>
</dbReference>
<dbReference type="InterPro" id="IPR011067">
    <property type="entry name" value="Plasmid_toxin/cell-grow_inhib"/>
</dbReference>
<reference evidence="4 5" key="1">
    <citation type="journal article" date="2014" name="Int. J. Syst. Evol. Microbiol.">
        <title>Brachybacterium ginsengisoli sp. nov., isolated from soil of a ginseng field.</title>
        <authorList>
            <person name="Hoang V.A."/>
            <person name="Kim Y.J."/>
            <person name="Nguyen N.L."/>
            <person name="Yang D.C."/>
        </authorList>
    </citation>
    <scope>NUCLEOTIDE SEQUENCE [LARGE SCALE GENOMIC DNA]</scope>
    <source>
        <strain evidence="4 5">DCY80</strain>
    </source>
</reference>
<keyword evidence="2" id="KW-1277">Toxin-antitoxin system</keyword>